<reference evidence="2" key="1">
    <citation type="submission" date="2022-10" db="EMBL/GenBank/DDBJ databases">
        <title>Chitinophaga sp. nov., isolated from soil.</title>
        <authorList>
            <person name="Jeon C.O."/>
        </authorList>
    </citation>
    <scope>NUCLEOTIDE SEQUENCE</scope>
    <source>
        <strain evidence="2">R8</strain>
    </source>
</reference>
<gene>
    <name evidence="2" type="ORF">MKQ68_03610</name>
</gene>
<dbReference type="InterPro" id="IPR032183">
    <property type="entry name" value="PKD-like"/>
</dbReference>
<evidence type="ECO:0000313" key="2">
    <source>
        <dbReference type="EMBL" id="UYQ94177.1"/>
    </source>
</evidence>
<dbReference type="Pfam" id="PF16407">
    <property type="entry name" value="PKD_2"/>
    <property type="match status" value="1"/>
</dbReference>
<proteinExistence type="predicted"/>
<accession>A0ABY6J6E8</accession>
<feature type="signal peptide" evidence="1">
    <location>
        <begin position="1"/>
        <end position="21"/>
    </location>
</feature>
<evidence type="ECO:0000256" key="1">
    <source>
        <dbReference type="SAM" id="SignalP"/>
    </source>
</evidence>
<dbReference type="RefSeq" id="WP_264282119.1">
    <property type="nucleotide sequence ID" value="NZ_CP107006.1"/>
</dbReference>
<keyword evidence="1" id="KW-0732">Signal</keyword>
<organism evidence="2 3">
    <name type="scientific">Chitinophaga horti</name>
    <dbReference type="NCBI Taxonomy" id="2920382"/>
    <lineage>
        <taxon>Bacteria</taxon>
        <taxon>Pseudomonadati</taxon>
        <taxon>Bacteroidota</taxon>
        <taxon>Chitinophagia</taxon>
        <taxon>Chitinophagales</taxon>
        <taxon>Chitinophagaceae</taxon>
        <taxon>Chitinophaga</taxon>
    </lineage>
</organism>
<sequence>MKVTVYIGLCLAMLVAFGSCSKDRGNYDYIQLDSINIDVSDLAASYSMLRFDTLKLNPVVTYKGEVVNPAAPQFEELSFAWEMYPSSLNPSILEKYTLDSTIGLKAIMDKKEAIWELLFTVTNTKTKIKAFAKFAVAITPSLAEGWMVLYERNGHTDVGMIVNNEISKTAVTSERVLLDIYSNSNNAPMAGTPGSIIYSLVNLTGAHKLYIQSGGEAVSVNPSTFERIDNFESIFWTTPAVKAPQLVHVTERRKEFMINNNRLHVIDYTILGNGRRAFEDALTGNYGSLAPWMATTSGAAFDAVLYDQTNKKFMKVVARGNELIPFTTVQNPTAAFDVNNVGMTFKFADLGWNYWEHFIMADAAGKHFLLTADFRTGEIATIGKGKYDMSNSPEIADAVAMATGYYGEVCYYSSPSSLYQFRYTAGITDKLWTVPAGEKITNISLQKYYNTNPASGRFYDPKNICKILYIATYNEQTQTGSVYQMQVNQSSGAIIPDTQKRYTGFGKIKEMAWKPFIIL</sequence>
<protein>
    <submittedName>
        <fullName evidence="2">PKD-like family lipoprotein</fullName>
    </submittedName>
</protein>
<feature type="chain" id="PRO_5046840610" evidence="1">
    <location>
        <begin position="22"/>
        <end position="519"/>
    </location>
</feature>
<evidence type="ECO:0000313" key="3">
    <source>
        <dbReference type="Proteomes" id="UP001162741"/>
    </source>
</evidence>
<dbReference type="Proteomes" id="UP001162741">
    <property type="component" value="Chromosome"/>
</dbReference>
<name>A0ABY6J6E8_9BACT</name>
<dbReference type="PROSITE" id="PS51257">
    <property type="entry name" value="PROKAR_LIPOPROTEIN"/>
    <property type="match status" value="1"/>
</dbReference>
<keyword evidence="3" id="KW-1185">Reference proteome</keyword>
<dbReference type="EMBL" id="CP107006">
    <property type="protein sequence ID" value="UYQ94177.1"/>
    <property type="molecule type" value="Genomic_DNA"/>
</dbReference>